<reference evidence="9" key="1">
    <citation type="submission" date="2020-01" db="EMBL/GenBank/DDBJ databases">
        <title>Genome Sequencing of Three Apophysomyces-Like Fungal Strains Confirms a Novel Fungal Genus in the Mucoromycota with divergent Burkholderia-like Endosymbiotic Bacteria.</title>
        <authorList>
            <person name="Stajich J.E."/>
            <person name="Macias A.M."/>
            <person name="Carter-House D."/>
            <person name="Lovett B."/>
            <person name="Kasson L.R."/>
            <person name="Berry K."/>
            <person name="Grigoriev I."/>
            <person name="Chang Y."/>
            <person name="Spatafora J."/>
            <person name="Kasson M.T."/>
        </authorList>
    </citation>
    <scope>NUCLEOTIDE SEQUENCE</scope>
    <source>
        <strain evidence="9">NRRL A-21654</strain>
    </source>
</reference>
<keyword evidence="10" id="KW-1185">Reference proteome</keyword>
<keyword evidence="4" id="KW-0862">Zinc</keyword>
<dbReference type="PROSITE" id="PS00028">
    <property type="entry name" value="ZINC_FINGER_C2H2_1"/>
    <property type="match status" value="2"/>
</dbReference>
<dbReference type="OrthoDB" id="3339358at2759"/>
<gene>
    <name evidence="9" type="primary">SFP1_1</name>
    <name evidence="9" type="ORF">EC973_007104</name>
</gene>
<evidence type="ECO:0000313" key="9">
    <source>
        <dbReference type="EMBL" id="KAF7731999.1"/>
    </source>
</evidence>
<protein>
    <submittedName>
        <fullName evidence="9">Transcriptional regulator of ribosomal bioproteinsis proteins</fullName>
    </submittedName>
</protein>
<dbReference type="PANTHER" id="PTHR23057">
    <property type="entry name" value="JUXTAPOSED WITH ANOTHER ZINC FINGER PROTEIN 1"/>
    <property type="match status" value="1"/>
</dbReference>
<dbReference type="GO" id="GO:0008270">
    <property type="term" value="F:zinc ion binding"/>
    <property type="evidence" value="ECO:0007669"/>
    <property type="project" value="UniProtKB-KW"/>
</dbReference>
<evidence type="ECO:0000256" key="5">
    <source>
        <dbReference type="PROSITE-ProRule" id="PRU00042"/>
    </source>
</evidence>
<keyword evidence="6" id="KW-0472">Membrane</keyword>
<dbReference type="InterPro" id="IPR051580">
    <property type="entry name" value="ZnF-Chromatin_assoc"/>
</dbReference>
<dbReference type="GO" id="GO:0005634">
    <property type="term" value="C:nucleus"/>
    <property type="evidence" value="ECO:0007669"/>
    <property type="project" value="TreeGrafter"/>
</dbReference>
<organism evidence="9 10">
    <name type="scientific">Apophysomyces ossiformis</name>
    <dbReference type="NCBI Taxonomy" id="679940"/>
    <lineage>
        <taxon>Eukaryota</taxon>
        <taxon>Fungi</taxon>
        <taxon>Fungi incertae sedis</taxon>
        <taxon>Mucoromycota</taxon>
        <taxon>Mucoromycotina</taxon>
        <taxon>Mucoromycetes</taxon>
        <taxon>Mucorales</taxon>
        <taxon>Mucorineae</taxon>
        <taxon>Mucoraceae</taxon>
        <taxon>Apophysomyces</taxon>
    </lineage>
</organism>
<dbReference type="PANTHER" id="PTHR23057:SF0">
    <property type="entry name" value="JUXTAPOSED WITH ANOTHER ZINC FINGER PROTEIN 1"/>
    <property type="match status" value="1"/>
</dbReference>
<sequence>MLGVVLGLCITRQGLGVLFTRSTGWALPSLFFNDALHECSQVQSISVDDKYILIYGNENSFVTIRKVTLQIFMCLVNCTSKNILWWSLTGLLVGYIATMIVQIQLAEQEDANDYHRRKPMWRLIWPAMKKGAAVILVTLPVLLIYNAYYSRDTFDSLSLNAVSDDRYLFTFVIMTAPRRSDPPFLTQTLKSYLDNWPSSAAEGPLYNRMQTVVYTHFSNHTQYDLAQEHFSADPRGQHYIRWIRDSGGIVDQRLHVSKALRLAADTYDSTYIALLEDDFPVCGPREWHELERVVYEANQRVPDHCGLFVATGGRFSPIHTAAECIDNLSRQQAFETEFCRDFECCGRQLLDMHDLLQHFEEHHVYSEDEDQLLVLFRQEFPDTPPLATHITNRDLTALENSKQLSQLVTGNVDEEDGSVRNKKRKKTLAEWSPQDWLAHANALLNITIEHDTSNKPYKCCVLGCDKAYKNANGLKYHRLHGHCFENETDGLDRKPRKPYTCSVGSCRKRYKNLNGLKYHIEHAHMAKLQECLTASVLTDLLS</sequence>
<dbReference type="SMART" id="SM00355">
    <property type="entry name" value="ZnF_C2H2"/>
    <property type="match status" value="2"/>
</dbReference>
<evidence type="ECO:0000256" key="6">
    <source>
        <dbReference type="SAM" id="Phobius"/>
    </source>
</evidence>
<feature type="transmembrane region" description="Helical" evidence="6">
    <location>
        <begin position="83"/>
        <end position="106"/>
    </location>
</feature>
<evidence type="ECO:0000256" key="2">
    <source>
        <dbReference type="ARBA" id="ARBA00022737"/>
    </source>
</evidence>
<evidence type="ECO:0000313" key="10">
    <source>
        <dbReference type="Proteomes" id="UP000605846"/>
    </source>
</evidence>
<proteinExistence type="predicted"/>
<dbReference type="Gene3D" id="3.30.160.60">
    <property type="entry name" value="Classic Zinc Finger"/>
    <property type="match status" value="1"/>
</dbReference>
<feature type="signal peptide" evidence="7">
    <location>
        <begin position="1"/>
        <end position="16"/>
    </location>
</feature>
<evidence type="ECO:0000256" key="3">
    <source>
        <dbReference type="ARBA" id="ARBA00022771"/>
    </source>
</evidence>
<name>A0A8H7BVP5_9FUNG</name>
<keyword evidence="6" id="KW-1133">Transmembrane helix</keyword>
<keyword evidence="6" id="KW-0812">Transmembrane</keyword>
<evidence type="ECO:0000256" key="4">
    <source>
        <dbReference type="ARBA" id="ARBA00022833"/>
    </source>
</evidence>
<feature type="transmembrane region" description="Helical" evidence="6">
    <location>
        <begin position="127"/>
        <end position="148"/>
    </location>
</feature>
<evidence type="ECO:0000256" key="7">
    <source>
        <dbReference type="SAM" id="SignalP"/>
    </source>
</evidence>
<evidence type="ECO:0000259" key="8">
    <source>
        <dbReference type="PROSITE" id="PS50157"/>
    </source>
</evidence>
<accession>A0A8H7BVP5</accession>
<feature type="chain" id="PRO_5034424697" evidence="7">
    <location>
        <begin position="17"/>
        <end position="542"/>
    </location>
</feature>
<dbReference type="PROSITE" id="PS50157">
    <property type="entry name" value="ZINC_FINGER_C2H2_2"/>
    <property type="match status" value="2"/>
</dbReference>
<evidence type="ECO:0000256" key="1">
    <source>
        <dbReference type="ARBA" id="ARBA00022723"/>
    </source>
</evidence>
<dbReference type="EMBL" id="JABAYA010000005">
    <property type="protein sequence ID" value="KAF7731999.1"/>
    <property type="molecule type" value="Genomic_DNA"/>
</dbReference>
<feature type="domain" description="C2H2-type" evidence="8">
    <location>
        <begin position="457"/>
        <end position="487"/>
    </location>
</feature>
<keyword evidence="2" id="KW-0677">Repeat</keyword>
<dbReference type="InterPro" id="IPR013087">
    <property type="entry name" value="Znf_C2H2_type"/>
</dbReference>
<dbReference type="AlphaFoldDB" id="A0A8H7BVP5"/>
<comment type="caution">
    <text evidence="9">The sequence shown here is derived from an EMBL/GenBank/DDBJ whole genome shotgun (WGS) entry which is preliminary data.</text>
</comment>
<keyword evidence="7" id="KW-0732">Signal</keyword>
<keyword evidence="1" id="KW-0479">Metal-binding</keyword>
<keyword evidence="3 5" id="KW-0863">Zinc-finger</keyword>
<feature type="domain" description="C2H2-type" evidence="8">
    <location>
        <begin position="499"/>
        <end position="529"/>
    </location>
</feature>
<dbReference type="Proteomes" id="UP000605846">
    <property type="component" value="Unassembled WGS sequence"/>
</dbReference>